<dbReference type="SMART" id="SM00382">
    <property type="entry name" value="AAA"/>
    <property type="match status" value="1"/>
</dbReference>
<evidence type="ECO:0000256" key="3">
    <source>
        <dbReference type="ARBA" id="ARBA00022741"/>
    </source>
</evidence>
<evidence type="ECO:0000256" key="1">
    <source>
        <dbReference type="ARBA" id="ARBA00005417"/>
    </source>
</evidence>
<keyword evidence="2" id="KW-0813">Transport</keyword>
<dbReference type="InterPro" id="IPR050153">
    <property type="entry name" value="Metal_Ion_Import_ABC"/>
</dbReference>
<dbReference type="Gene3D" id="3.40.50.300">
    <property type="entry name" value="P-loop containing nucleotide triphosphate hydrolases"/>
    <property type="match status" value="1"/>
</dbReference>
<dbReference type="PANTHER" id="PTHR42734:SF17">
    <property type="entry name" value="METAL TRANSPORT SYSTEM ATP-BINDING PROTEIN TM_0124-RELATED"/>
    <property type="match status" value="1"/>
</dbReference>
<comment type="similarity">
    <text evidence="1">Belongs to the ABC transporter superfamily.</text>
</comment>
<organism evidence="6 7">
    <name type="scientific">Oscillibacter hominis</name>
    <dbReference type="NCBI Taxonomy" id="2763056"/>
    <lineage>
        <taxon>Bacteria</taxon>
        <taxon>Bacillati</taxon>
        <taxon>Bacillota</taxon>
        <taxon>Clostridia</taxon>
        <taxon>Eubacteriales</taxon>
        <taxon>Oscillospiraceae</taxon>
        <taxon>Oscillibacter</taxon>
    </lineage>
</organism>
<dbReference type="AlphaFoldDB" id="A0A7G9B2N6"/>
<dbReference type="PANTHER" id="PTHR42734">
    <property type="entry name" value="METAL TRANSPORT SYSTEM ATP-BINDING PROTEIN TM_0124-RELATED"/>
    <property type="match status" value="1"/>
</dbReference>
<keyword evidence="3" id="KW-0547">Nucleotide-binding</keyword>
<dbReference type="PROSITE" id="PS50893">
    <property type="entry name" value="ABC_TRANSPORTER_2"/>
    <property type="match status" value="1"/>
</dbReference>
<dbReference type="InterPro" id="IPR003439">
    <property type="entry name" value="ABC_transporter-like_ATP-bd"/>
</dbReference>
<evidence type="ECO:0000256" key="4">
    <source>
        <dbReference type="ARBA" id="ARBA00022840"/>
    </source>
</evidence>
<dbReference type="PROSITE" id="PS00211">
    <property type="entry name" value="ABC_TRANSPORTER_1"/>
    <property type="match status" value="1"/>
</dbReference>
<name>A0A7G9B2N6_9FIRM</name>
<dbReference type="KEGG" id="ohi:H8790_10120"/>
<sequence>MNTLEENELLSCRDVSLGYEGKPVLEHVNLSVRSGDYLCVVGENGSGKSTLLKSLLGLLPPLSGEILRSPALRDRAVGYLPQQTPAQKDFPATVLEVVLSGFLSNRGLKFFYTAVERSAALMNLGKLGVLELQGKCYRELSGGQQQRVLLARALCAASQLLILDEPITGLDPAAAQDLYKTLRYLNEKEGMAVLMVTHDIKSALQDARTIVHISHGGRWFCGSVEEYLRSPEGRRFGGGRS</sequence>
<evidence type="ECO:0000313" key="6">
    <source>
        <dbReference type="EMBL" id="QNL43817.1"/>
    </source>
</evidence>
<dbReference type="Pfam" id="PF00005">
    <property type="entry name" value="ABC_tran"/>
    <property type="match status" value="1"/>
</dbReference>
<feature type="domain" description="ABC transporter" evidence="5">
    <location>
        <begin position="10"/>
        <end position="240"/>
    </location>
</feature>
<dbReference type="RefSeq" id="WP_187332408.1">
    <property type="nucleotide sequence ID" value="NZ_CP060490.1"/>
</dbReference>
<gene>
    <name evidence="6" type="ORF">H8790_10120</name>
</gene>
<dbReference type="InterPro" id="IPR027417">
    <property type="entry name" value="P-loop_NTPase"/>
</dbReference>
<dbReference type="GO" id="GO:0016887">
    <property type="term" value="F:ATP hydrolysis activity"/>
    <property type="evidence" value="ECO:0007669"/>
    <property type="project" value="InterPro"/>
</dbReference>
<accession>A0A7G9B2N6</accession>
<dbReference type="GO" id="GO:0005524">
    <property type="term" value="F:ATP binding"/>
    <property type="evidence" value="ECO:0007669"/>
    <property type="project" value="UniProtKB-KW"/>
</dbReference>
<evidence type="ECO:0000313" key="7">
    <source>
        <dbReference type="Proteomes" id="UP000515960"/>
    </source>
</evidence>
<evidence type="ECO:0000256" key="2">
    <source>
        <dbReference type="ARBA" id="ARBA00022448"/>
    </source>
</evidence>
<dbReference type="Proteomes" id="UP000515960">
    <property type="component" value="Chromosome"/>
</dbReference>
<dbReference type="SUPFAM" id="SSF52540">
    <property type="entry name" value="P-loop containing nucleoside triphosphate hydrolases"/>
    <property type="match status" value="1"/>
</dbReference>
<dbReference type="InterPro" id="IPR017871">
    <property type="entry name" value="ABC_transporter-like_CS"/>
</dbReference>
<dbReference type="EMBL" id="CP060490">
    <property type="protein sequence ID" value="QNL43817.1"/>
    <property type="molecule type" value="Genomic_DNA"/>
</dbReference>
<reference evidence="6 7" key="1">
    <citation type="submission" date="2020-08" db="EMBL/GenBank/DDBJ databases">
        <authorList>
            <person name="Liu C."/>
            <person name="Sun Q."/>
        </authorList>
    </citation>
    <scope>NUCLEOTIDE SEQUENCE [LARGE SCALE GENOMIC DNA]</scope>
    <source>
        <strain evidence="6 7">NSJ-62</strain>
    </source>
</reference>
<keyword evidence="4 6" id="KW-0067">ATP-binding</keyword>
<dbReference type="InterPro" id="IPR003593">
    <property type="entry name" value="AAA+_ATPase"/>
</dbReference>
<proteinExistence type="inferred from homology"/>
<protein>
    <submittedName>
        <fullName evidence="6">Metal ABC transporter ATP-binding protein</fullName>
    </submittedName>
</protein>
<evidence type="ECO:0000259" key="5">
    <source>
        <dbReference type="PROSITE" id="PS50893"/>
    </source>
</evidence>
<keyword evidence="7" id="KW-1185">Reference proteome</keyword>